<dbReference type="Proteomes" id="UP000627292">
    <property type="component" value="Unassembled WGS sequence"/>
</dbReference>
<evidence type="ECO:0008006" key="3">
    <source>
        <dbReference type="Google" id="ProtNLM"/>
    </source>
</evidence>
<accession>A0A917MUJ6</accession>
<proteinExistence type="predicted"/>
<keyword evidence="2" id="KW-1185">Reference proteome</keyword>
<organism evidence="1 2">
    <name type="scientific">Filimonas zeae</name>
    <dbReference type="NCBI Taxonomy" id="1737353"/>
    <lineage>
        <taxon>Bacteria</taxon>
        <taxon>Pseudomonadati</taxon>
        <taxon>Bacteroidota</taxon>
        <taxon>Chitinophagia</taxon>
        <taxon>Chitinophagales</taxon>
        <taxon>Chitinophagaceae</taxon>
        <taxon>Filimonas</taxon>
    </lineage>
</organism>
<name>A0A917MUJ6_9BACT</name>
<evidence type="ECO:0000313" key="2">
    <source>
        <dbReference type="Proteomes" id="UP000627292"/>
    </source>
</evidence>
<reference evidence="1" key="2">
    <citation type="submission" date="2020-09" db="EMBL/GenBank/DDBJ databases">
        <authorList>
            <person name="Sun Q."/>
            <person name="Zhou Y."/>
        </authorList>
    </citation>
    <scope>NUCLEOTIDE SEQUENCE</scope>
    <source>
        <strain evidence="1">CGMCC 1.15290</strain>
    </source>
</reference>
<comment type="caution">
    <text evidence="1">The sequence shown here is derived from an EMBL/GenBank/DDBJ whole genome shotgun (WGS) entry which is preliminary data.</text>
</comment>
<gene>
    <name evidence="1" type="ORF">GCM10011379_10150</name>
</gene>
<protein>
    <recommendedName>
        <fullName evidence="3">Peptidase C80 domain-containing protein</fullName>
    </recommendedName>
</protein>
<sequence>MQVIAGKTGLQRQGDNAAKKDLPVQAKTIQRLIAVNPHSSHGEPHEDYAIMKVVQQLRKFKKDKIIMLDGAADFSTMAQGETLYIASHGVSDTGQLASLNHDVLINKLTVGARKAPAHISGIVLLSCYGGEVREGQDQSLAQKLAAGLTTGGKTVEGANGFSFGTPNLAETGRSNVLSSDNIAFYKADDIDAMAARWETLMPAGAGVLAGRLGLDYVNPGITTLNNIRNGKNISEGAARGYIKTLMTHFKSVSRGIESQLTATLALIPGASLIEKIESLESATPNHNKPVYKLKVRWEKLIQQQFNLFNDYYLWTGSEEAFSVHRS</sequence>
<evidence type="ECO:0000313" key="1">
    <source>
        <dbReference type="EMBL" id="GGH61306.1"/>
    </source>
</evidence>
<dbReference type="EMBL" id="BMIB01000001">
    <property type="protein sequence ID" value="GGH61306.1"/>
    <property type="molecule type" value="Genomic_DNA"/>
</dbReference>
<dbReference type="AlphaFoldDB" id="A0A917MUJ6"/>
<reference evidence="1" key="1">
    <citation type="journal article" date="2014" name="Int. J. Syst. Evol. Microbiol.">
        <title>Complete genome sequence of Corynebacterium casei LMG S-19264T (=DSM 44701T), isolated from a smear-ripened cheese.</title>
        <authorList>
            <consortium name="US DOE Joint Genome Institute (JGI-PGF)"/>
            <person name="Walter F."/>
            <person name="Albersmeier A."/>
            <person name="Kalinowski J."/>
            <person name="Ruckert C."/>
        </authorList>
    </citation>
    <scope>NUCLEOTIDE SEQUENCE</scope>
    <source>
        <strain evidence="1">CGMCC 1.15290</strain>
    </source>
</reference>